<feature type="transmembrane region" description="Helical" evidence="8">
    <location>
        <begin position="16"/>
        <end position="36"/>
    </location>
</feature>
<feature type="transmembrane region" description="Helical" evidence="8">
    <location>
        <begin position="131"/>
        <end position="150"/>
    </location>
</feature>
<feature type="transmembrane region" description="Helical" evidence="8">
    <location>
        <begin position="328"/>
        <end position="347"/>
    </location>
</feature>
<proteinExistence type="inferred from homology"/>
<comment type="subcellular location">
    <subcellularLocation>
        <location evidence="1">Cell membrane</location>
        <topology evidence="1">Multi-pass membrane protein</topology>
    </subcellularLocation>
</comment>
<keyword evidence="7 8" id="KW-0472">Membrane</keyword>
<feature type="transmembrane region" description="Helical" evidence="8">
    <location>
        <begin position="211"/>
        <end position="233"/>
    </location>
</feature>
<keyword evidence="6 8" id="KW-1133">Transmembrane helix</keyword>
<evidence type="ECO:0000256" key="8">
    <source>
        <dbReference type="SAM" id="Phobius"/>
    </source>
</evidence>
<reference evidence="9 10" key="1">
    <citation type="submission" date="2016-10" db="EMBL/GenBank/DDBJ databases">
        <authorList>
            <person name="Varghese N."/>
            <person name="Submissions S."/>
        </authorList>
    </citation>
    <scope>NUCLEOTIDE SEQUENCE [LARGE SCALE GENOMIC DNA]</scope>
    <source>
        <strain evidence="9 10">DSM 9169</strain>
    </source>
</reference>
<keyword evidence="4" id="KW-1003">Cell membrane</keyword>
<evidence type="ECO:0000313" key="9">
    <source>
        <dbReference type="EMBL" id="SDT96640.1"/>
    </source>
</evidence>
<accession>A0ABY0V7Z9</accession>
<feature type="transmembrane region" description="Helical" evidence="8">
    <location>
        <begin position="157"/>
        <end position="182"/>
    </location>
</feature>
<evidence type="ECO:0000313" key="10">
    <source>
        <dbReference type="Proteomes" id="UP000198976"/>
    </source>
</evidence>
<dbReference type="PANTHER" id="PTHR42002">
    <property type="entry name" value="ANAEROBIC C4-DICARBOXYLATE TRANSPORTER DCUC-RELATED"/>
    <property type="match status" value="1"/>
</dbReference>
<evidence type="ECO:0000256" key="1">
    <source>
        <dbReference type="ARBA" id="ARBA00004651"/>
    </source>
</evidence>
<protein>
    <submittedName>
        <fullName evidence="9">C4-dicarboxylate transporter, DcuC family</fullName>
    </submittedName>
</protein>
<dbReference type="EMBL" id="LT629792">
    <property type="protein sequence ID" value="SDT96640.1"/>
    <property type="molecule type" value="Genomic_DNA"/>
</dbReference>
<feature type="transmembrane region" description="Helical" evidence="8">
    <location>
        <begin position="491"/>
        <end position="509"/>
    </location>
</feature>
<dbReference type="NCBIfam" id="NF037994">
    <property type="entry name" value="DcuC_1"/>
    <property type="match status" value="1"/>
</dbReference>
<evidence type="ECO:0000256" key="6">
    <source>
        <dbReference type="ARBA" id="ARBA00022989"/>
    </source>
</evidence>
<dbReference type="InterPro" id="IPR018385">
    <property type="entry name" value="C4_dicarb_anaerob_car-like"/>
</dbReference>
<dbReference type="Proteomes" id="UP000198976">
    <property type="component" value="Chromosome I"/>
</dbReference>
<evidence type="ECO:0000256" key="7">
    <source>
        <dbReference type="ARBA" id="ARBA00023136"/>
    </source>
</evidence>
<dbReference type="InterPro" id="IPR004669">
    <property type="entry name" value="C4_dicarb_anaerob_car"/>
</dbReference>
<gene>
    <name evidence="9" type="ORF">SAMN04489714_1293</name>
</gene>
<evidence type="ECO:0000256" key="4">
    <source>
        <dbReference type="ARBA" id="ARBA00022475"/>
    </source>
</evidence>
<organism evidence="9 10">
    <name type="scientific">Schaalia radingae</name>
    <dbReference type="NCBI Taxonomy" id="131110"/>
    <lineage>
        <taxon>Bacteria</taxon>
        <taxon>Bacillati</taxon>
        <taxon>Actinomycetota</taxon>
        <taxon>Actinomycetes</taxon>
        <taxon>Actinomycetales</taxon>
        <taxon>Actinomycetaceae</taxon>
        <taxon>Schaalia</taxon>
    </lineage>
</organism>
<keyword evidence="3" id="KW-0813">Transport</keyword>
<feature type="transmembrane region" description="Helical" evidence="8">
    <location>
        <begin position="359"/>
        <end position="382"/>
    </location>
</feature>
<keyword evidence="10" id="KW-1185">Reference proteome</keyword>
<name>A0ABY0V7Z9_9ACTO</name>
<evidence type="ECO:0000256" key="5">
    <source>
        <dbReference type="ARBA" id="ARBA00022692"/>
    </source>
</evidence>
<evidence type="ECO:0000256" key="2">
    <source>
        <dbReference type="ARBA" id="ARBA00005275"/>
    </source>
</evidence>
<keyword evidence="5 8" id="KW-0812">Transmembrane</keyword>
<comment type="similarity">
    <text evidence="2">Belongs to the DcuC/DcuD transporter (TC 2.A.61) family.</text>
</comment>
<feature type="transmembrane region" description="Helical" evidence="8">
    <location>
        <begin position="402"/>
        <end position="422"/>
    </location>
</feature>
<evidence type="ECO:0000256" key="3">
    <source>
        <dbReference type="ARBA" id="ARBA00022448"/>
    </source>
</evidence>
<dbReference type="Pfam" id="PF03606">
    <property type="entry name" value="DcuC"/>
    <property type="match status" value="1"/>
</dbReference>
<feature type="transmembrane region" description="Helical" evidence="8">
    <location>
        <begin position="91"/>
        <end position="111"/>
    </location>
</feature>
<feature type="transmembrane region" description="Helical" evidence="8">
    <location>
        <begin position="461"/>
        <end position="479"/>
    </location>
</feature>
<dbReference type="PANTHER" id="PTHR42002:SF2">
    <property type="entry name" value="ANAEROBIC C4-DICARBOXYLATE TRANSPORTER DCUC-RELATED"/>
    <property type="match status" value="1"/>
</dbReference>
<sequence length="511" mass="53698">MPLWHVKHFKERVRMITFLVIVIALAGIAAVGYLVIKKVHPAASIFTVGIVLMMIAAAMGKIDNATREIEATGNAFYDELQIVESIFANRFTGIGMAIMVLFGFVSYMRYIGADAKAVVILSKPLRALHGSYWLIPVGFILGNILSLVVPSAASLSLLLIATLLPALVASGLTPLTVGAIVVTSSTIVPTPLEAGLIQGADLVGMPVTQYVFGHVALATIPTLLITAFIHMWWQRRCDLVDARKRADVAAGIVAATGATGAEMKAAKKGEKSTSGASNSASEATIQDALKRAANLPWFYALLPLLPLLLIIISAALKRLGVIPFEAGILPVTVVSLFIAMIVEAIRLRSLNKAIDAGKNFFTGMGEAAGGVVALLVAAAILVEGITQLGVIKMLTDATEGSSGAAALIILIFVVSVALLSTLTGSGTAPYFAFSEVVPHLAESGGVLPIRMLNSMWATSNLMRQVSPVCAAVLIVSGAIKVNPIELVKRTAVPMIAATVLNVIFSFLFIHA</sequence>
<feature type="transmembrane region" description="Helical" evidence="8">
    <location>
        <begin position="42"/>
        <end position="60"/>
    </location>
</feature>
<feature type="transmembrane region" description="Helical" evidence="8">
    <location>
        <begin position="297"/>
        <end position="316"/>
    </location>
</feature>